<comment type="caution">
    <text evidence="1">The sequence shown here is derived from an EMBL/GenBank/DDBJ whole genome shotgun (WGS) entry which is preliminary data.</text>
</comment>
<evidence type="ECO:0000313" key="1">
    <source>
        <dbReference type="EMBL" id="KAJ3551538.1"/>
    </source>
</evidence>
<evidence type="ECO:0000313" key="2">
    <source>
        <dbReference type="Proteomes" id="UP001148662"/>
    </source>
</evidence>
<dbReference type="EMBL" id="JANHOG010000787">
    <property type="protein sequence ID" value="KAJ3551538.1"/>
    <property type="molecule type" value="Genomic_DNA"/>
</dbReference>
<keyword evidence="2" id="KW-1185">Reference proteome</keyword>
<gene>
    <name evidence="1" type="ORF">NM688_g4647</name>
</gene>
<proteinExistence type="predicted"/>
<organism evidence="1 2">
    <name type="scientific">Phlebia brevispora</name>
    <dbReference type="NCBI Taxonomy" id="194682"/>
    <lineage>
        <taxon>Eukaryota</taxon>
        <taxon>Fungi</taxon>
        <taxon>Dikarya</taxon>
        <taxon>Basidiomycota</taxon>
        <taxon>Agaricomycotina</taxon>
        <taxon>Agaricomycetes</taxon>
        <taxon>Polyporales</taxon>
        <taxon>Meruliaceae</taxon>
        <taxon>Phlebia</taxon>
    </lineage>
</organism>
<name>A0ACC1T2J5_9APHY</name>
<sequence length="374" mass="42947">MRKALSSDAATSIVLELRIARSDEVARHNDAQLLVQIQGQTTISMASDEKKKMWNAFEECGIFATACCHGFCEQLCDMIRSGELAKYLIAMVVKMLDALEEELGIGYNIGCYKGRTQLSKALQKHSKVIKRAIAAYNVAAAALTPPKEPLDWDTVADCNFIEEFNMLDASRTDVARWPWCTIKIREAMKLHHRIAHAHEELQQCAVELRRLHTAIRNEPHLFRRVFMDLDAANDPLHGAVFEFTQFWEKVNARIMRRIWEVYDHCDDYEWTKELGIRLETQAPSPDASSEPRPDQNDIQPDQSANREDEDEDDEDEDDEDEDDDDNDDDDNDEDEDNEDEDDENDDEDDDDEDESEEEVQTSVATFIDYVSSVQ</sequence>
<reference evidence="1" key="1">
    <citation type="submission" date="2022-07" db="EMBL/GenBank/DDBJ databases">
        <title>Genome Sequence of Phlebia brevispora.</title>
        <authorList>
            <person name="Buettner E."/>
        </authorList>
    </citation>
    <scope>NUCLEOTIDE SEQUENCE</scope>
    <source>
        <strain evidence="1">MPL23</strain>
    </source>
</reference>
<protein>
    <submittedName>
        <fullName evidence="1">Uncharacterized protein</fullName>
    </submittedName>
</protein>
<accession>A0ACC1T2J5</accession>
<dbReference type="Proteomes" id="UP001148662">
    <property type="component" value="Unassembled WGS sequence"/>
</dbReference>